<dbReference type="AlphaFoldDB" id="A0A1H6N6K7"/>
<name>A0A1H6N6K7_9GAMM</name>
<sequence length="74" mass="8219">MTSEQTEQPEEESRSFMHYAALKTAIVNNEEQRVKELLANQSMQALEKGYLLDLAGLNNNSTIVALLEAVPVTP</sequence>
<accession>A0A1H6N6K7</accession>
<evidence type="ECO:0000313" key="2">
    <source>
        <dbReference type="Proteomes" id="UP000199371"/>
    </source>
</evidence>
<proteinExistence type="predicted"/>
<reference evidence="2" key="1">
    <citation type="submission" date="2016-10" db="EMBL/GenBank/DDBJ databases">
        <authorList>
            <person name="Varghese N."/>
            <person name="Submissions S."/>
        </authorList>
    </citation>
    <scope>NUCLEOTIDE SEQUENCE [LARGE SCALE GENOMIC DNA]</scope>
    <source>
        <strain evidence="2">DSM 17616</strain>
    </source>
</reference>
<dbReference type="Proteomes" id="UP000199371">
    <property type="component" value="Unassembled WGS sequence"/>
</dbReference>
<dbReference type="RefSeq" id="WP_092795767.1">
    <property type="nucleotide sequence ID" value="NZ_FNXF01000015.1"/>
</dbReference>
<organism evidence="1 2">
    <name type="scientific">Rheinheimera pacifica</name>
    <dbReference type="NCBI Taxonomy" id="173990"/>
    <lineage>
        <taxon>Bacteria</taxon>
        <taxon>Pseudomonadati</taxon>
        <taxon>Pseudomonadota</taxon>
        <taxon>Gammaproteobacteria</taxon>
        <taxon>Chromatiales</taxon>
        <taxon>Chromatiaceae</taxon>
        <taxon>Rheinheimera</taxon>
    </lineage>
</organism>
<protein>
    <submittedName>
        <fullName evidence="1">Uncharacterized protein</fullName>
    </submittedName>
</protein>
<evidence type="ECO:0000313" key="1">
    <source>
        <dbReference type="EMBL" id="SEI07154.1"/>
    </source>
</evidence>
<dbReference type="EMBL" id="FNXF01000015">
    <property type="protein sequence ID" value="SEI07154.1"/>
    <property type="molecule type" value="Genomic_DNA"/>
</dbReference>
<dbReference type="OrthoDB" id="6107162at2"/>
<keyword evidence="2" id="KW-1185">Reference proteome</keyword>
<gene>
    <name evidence="1" type="ORF">SAMN05660691_03355</name>
</gene>